<evidence type="ECO:0000256" key="1">
    <source>
        <dbReference type="SAM" id="MobiDB-lite"/>
    </source>
</evidence>
<reference evidence="4 5" key="1">
    <citation type="submission" date="2024-04" db="EMBL/GenBank/DDBJ databases">
        <title>Tritrichomonas musculus Genome.</title>
        <authorList>
            <person name="Alves-Ferreira E."/>
            <person name="Grigg M."/>
            <person name="Lorenzi H."/>
            <person name="Galac M."/>
        </authorList>
    </citation>
    <scope>NUCLEOTIDE SEQUENCE [LARGE SCALE GENOMIC DNA]</scope>
    <source>
        <strain evidence="4 5">EAF2021</strain>
    </source>
</reference>
<feature type="compositionally biased region" description="Basic and acidic residues" evidence="1">
    <location>
        <begin position="546"/>
        <end position="566"/>
    </location>
</feature>
<keyword evidence="5" id="KW-1185">Reference proteome</keyword>
<dbReference type="Proteomes" id="UP001470230">
    <property type="component" value="Unassembled WGS sequence"/>
</dbReference>
<feature type="region of interest" description="Disordered" evidence="1">
    <location>
        <begin position="522"/>
        <end position="586"/>
    </location>
</feature>
<dbReference type="EMBL" id="JAPFFF010000009">
    <property type="protein sequence ID" value="KAK8882212.1"/>
    <property type="molecule type" value="Genomic_DNA"/>
</dbReference>
<dbReference type="Pfam" id="PF24778">
    <property type="entry name" value="Ig-CFAP74_3rd"/>
    <property type="match status" value="1"/>
</dbReference>
<feature type="compositionally biased region" description="Basic residues" evidence="1">
    <location>
        <begin position="567"/>
        <end position="577"/>
    </location>
</feature>
<dbReference type="PANTHER" id="PTHR22538:SF0">
    <property type="entry name" value="CILIA- AND FLAGELLA-ASSOCIATED PROTEIN 74"/>
    <property type="match status" value="1"/>
</dbReference>
<feature type="domain" description="CFAP74 third Ig-like" evidence="2">
    <location>
        <begin position="243"/>
        <end position="347"/>
    </location>
</feature>
<name>A0ABR2JVE1_9EUKA</name>
<dbReference type="PANTHER" id="PTHR22538">
    <property type="entry name" value="CILIA- AND FLAGELLA-ASSOCIATED PROTEIN 74"/>
    <property type="match status" value="1"/>
</dbReference>
<dbReference type="Pfam" id="PF24798">
    <property type="entry name" value="Ig-CFAP74_4th"/>
    <property type="match status" value="1"/>
</dbReference>
<dbReference type="InterPro" id="IPR056310">
    <property type="entry name" value="Ig-CFAP74_4th"/>
</dbReference>
<dbReference type="NCBIfam" id="NF012200">
    <property type="entry name" value="choice_anch_D"/>
    <property type="match status" value="1"/>
</dbReference>
<protein>
    <recommendedName>
        <fullName evidence="6">Abnormal spindle-like microcephaly-associated protein ASH domain-containing protein</fullName>
    </recommendedName>
</protein>
<comment type="caution">
    <text evidence="4">The sequence shown here is derived from an EMBL/GenBank/DDBJ whole genome shotgun (WGS) entry which is preliminary data.</text>
</comment>
<evidence type="ECO:0000259" key="3">
    <source>
        <dbReference type="Pfam" id="PF24798"/>
    </source>
</evidence>
<evidence type="ECO:0008006" key="6">
    <source>
        <dbReference type="Google" id="ProtNLM"/>
    </source>
</evidence>
<evidence type="ECO:0000259" key="2">
    <source>
        <dbReference type="Pfam" id="PF24778"/>
    </source>
</evidence>
<dbReference type="InterPro" id="IPR056307">
    <property type="entry name" value="Ig-CFAP74_3rd"/>
</dbReference>
<dbReference type="InterPro" id="IPR013783">
    <property type="entry name" value="Ig-like_fold"/>
</dbReference>
<evidence type="ECO:0000313" key="5">
    <source>
        <dbReference type="Proteomes" id="UP001470230"/>
    </source>
</evidence>
<accession>A0ABR2JVE1</accession>
<dbReference type="Gene3D" id="2.60.40.10">
    <property type="entry name" value="Immunoglobulins"/>
    <property type="match status" value="6"/>
</dbReference>
<dbReference type="Pfam" id="PF24771">
    <property type="entry name" value="Ig_CFAP74_1st"/>
    <property type="match status" value="1"/>
</dbReference>
<evidence type="ECO:0000313" key="4">
    <source>
        <dbReference type="EMBL" id="KAK8882212.1"/>
    </source>
</evidence>
<proteinExistence type="predicted"/>
<organism evidence="4 5">
    <name type="scientific">Tritrichomonas musculus</name>
    <dbReference type="NCBI Taxonomy" id="1915356"/>
    <lineage>
        <taxon>Eukaryota</taxon>
        <taxon>Metamonada</taxon>
        <taxon>Parabasalia</taxon>
        <taxon>Tritrichomonadida</taxon>
        <taxon>Tritrichomonadidae</taxon>
        <taxon>Tritrichomonas</taxon>
    </lineage>
</organism>
<gene>
    <name evidence="4" type="ORF">M9Y10_044853</name>
</gene>
<feature type="domain" description="CFAP74 fourth Ig-like" evidence="3">
    <location>
        <begin position="357"/>
        <end position="450"/>
    </location>
</feature>
<sequence length="1037" mass="115275">MKTKQTATKTNKKQKSQPFISDPGILVFRDFVIGETMNLPFTLTNVSIARNTYKIIGFDKEYESLFNLHYSPPGYVSPGVPVNLSLDFTPKFNSQISCPLHCLAETGPFDILVQCFPKVVNIQIDPFDVFHIGVVTLGEEKEQGFVIRNSGALQATWTISLESVVSDTGYLNLSEAEDGVLQFSTRHGATKGYSTSTVKVNFKPTRPCQIKFNIKIKFSSSQNEFESFTRDLPIEGTCSDVPIFLENDKVDFGVCYYNELYRGSLIAHNRSSISQRFSIEMPPNLDKFIDFMPKDGFVQSMSSLQISLKLRTSAKFSTYFPQFDKTANLSLKIIVANQVLPVEFSISFTPSPLKLTFEPPALDFGTFLSTEKKVVPLYITSSLMLPCNFGFVRLPNGVSLSPCNGFGCIMPNETIQVDVCFQSQMIKKHEFQIQLLTLQGQKFNIPCSGTVLAPPITFSSTEIDFEATPLGSESSFKFTVQNHRSQTAEIEFETPPNFLFDPVMTTVPGNSKVPIFVTFRPDVPLQAPDPNEDEEGDEATPRSGHGAKDKGKDNSATKKEQKDGKTTKMHSKTKDKKKANVEEEVVEEPKEIISSDFTYKLYNHNIACFYRYRSSSSTSASGSPQTATTGRHHLLLKASSILPTLFVTSVTIINGKSRRSDDYIDLALNNIDFGTVATGQHLDCIVELRSVTKKTMQLNFVSERGSFEVLTPSCFLKALQTIEVRIRFSPNANMKFKSSVHVICPERPNTRIKLNLSGEGAAPSISLSSETLDFGHVVVGHKITRSIQVKNNANFALNYIYELQPTSEMHCVNMNGEDSFTIPFASQRLQPGQTGEATVVFSPDHDDLSFMNVLVVSAGKDGEKSTVPITACSWPYPMFIMGGVEDPRQRTAFDHYELDEPYFRPNVICEMSYPGPGAQTNLTFGVAYQTDDVKKVNGEFSFDNLTAPGFAVNPMKSNVEYGGVVKVAIEYAPPAETLLQVGQWIVSDSFINLKCGEFQRKVPFKLKCLINLQQSADLSQLGTNRTSKLAAKRKSRK</sequence>